<dbReference type="PANTHER" id="PTHR43099">
    <property type="entry name" value="UPF0053 PROTEIN YRKA"/>
    <property type="match status" value="1"/>
</dbReference>
<keyword evidence="4 5" id="KW-0472">Membrane</keyword>
<dbReference type="Gene3D" id="3.10.580.10">
    <property type="entry name" value="CBS-domain"/>
    <property type="match status" value="1"/>
</dbReference>
<evidence type="ECO:0000259" key="7">
    <source>
        <dbReference type="PROSITE" id="PS51846"/>
    </source>
</evidence>
<dbReference type="InterPro" id="IPR044751">
    <property type="entry name" value="Ion_transp-like_CBS"/>
</dbReference>
<evidence type="ECO:0000313" key="9">
    <source>
        <dbReference type="Proteomes" id="UP000199501"/>
    </source>
</evidence>
<organism evidence="8 9">
    <name type="scientific">Actinokineospora iranica</name>
    <dbReference type="NCBI Taxonomy" id="1271860"/>
    <lineage>
        <taxon>Bacteria</taxon>
        <taxon>Bacillati</taxon>
        <taxon>Actinomycetota</taxon>
        <taxon>Actinomycetes</taxon>
        <taxon>Pseudonocardiales</taxon>
        <taxon>Pseudonocardiaceae</taxon>
        <taxon>Actinokineospora</taxon>
    </lineage>
</organism>
<evidence type="ECO:0000256" key="5">
    <source>
        <dbReference type="PROSITE-ProRule" id="PRU01193"/>
    </source>
</evidence>
<dbReference type="CDD" id="cd04590">
    <property type="entry name" value="CBS_pair_CorC_HlyC_assoc"/>
    <property type="match status" value="1"/>
</dbReference>
<evidence type="ECO:0000313" key="8">
    <source>
        <dbReference type="EMBL" id="SDC18579.1"/>
    </source>
</evidence>
<accession>A0A1G6JIL5</accession>
<sequence length="366" mass="38265">MGGGSVGTWCVRGGGVSVSDFLALVATVLLLLGNAFFVGAEFAVITARRDRLEALAREGKGRAVVAIEAGRQLPLLIAGAQLGITVCSLGLGALAEPVIASLLEQPLGGLGLPGAVVHGVAFAIALGVVVTLHTVVGEMVPKNLAIAGPEGAAMALVPVHFAFCRLVRPLLGLFTTVSTAVLRLFHVTPKDELESAYTPDELATLIAESRREGLLDDSEHRRLANTLSSAERTVAEVVVPLKKLKTVPHPPTVGDVEAAVGETGFSRFPVRMPDGSLNGYVHVKDVLDQVDGDPRARVPWSRVRGLPELPADSRLDEALAALRRAQSHLAKAVSADRTVLGVVALEDLVEEYVGTVRDGTHIGDGA</sequence>
<feature type="domain" description="CNNM transmembrane" evidence="7">
    <location>
        <begin position="16"/>
        <end position="219"/>
    </location>
</feature>
<gene>
    <name evidence="8" type="ORF">SAMN05216174_101423</name>
</gene>
<dbReference type="InterPro" id="IPR046342">
    <property type="entry name" value="CBS_dom_sf"/>
</dbReference>
<feature type="transmembrane region" description="Helical" evidence="6">
    <location>
        <begin position="115"/>
        <end position="136"/>
    </location>
</feature>
<name>A0A1G6JIL5_9PSEU</name>
<dbReference type="PANTHER" id="PTHR43099:SF5">
    <property type="entry name" value="HLYC_CORC FAMILY TRANSPORTER"/>
    <property type="match status" value="1"/>
</dbReference>
<protein>
    <submittedName>
        <fullName evidence="8">Hemolysin, contains CBS domains</fullName>
    </submittedName>
</protein>
<feature type="transmembrane region" description="Helical" evidence="6">
    <location>
        <begin position="21"/>
        <end position="47"/>
    </location>
</feature>
<reference evidence="9" key="1">
    <citation type="submission" date="2016-10" db="EMBL/GenBank/DDBJ databases">
        <authorList>
            <person name="Varghese N."/>
            <person name="Submissions S."/>
        </authorList>
    </citation>
    <scope>NUCLEOTIDE SEQUENCE [LARGE SCALE GENOMIC DNA]</scope>
    <source>
        <strain evidence="9">IBRC-M 10403</strain>
    </source>
</reference>
<comment type="subcellular location">
    <subcellularLocation>
        <location evidence="1">Membrane</location>
        <topology evidence="1">Multi-pass membrane protein</topology>
    </subcellularLocation>
</comment>
<dbReference type="InterPro" id="IPR002550">
    <property type="entry name" value="CNNM"/>
</dbReference>
<dbReference type="PROSITE" id="PS51846">
    <property type="entry name" value="CNNM"/>
    <property type="match status" value="1"/>
</dbReference>
<dbReference type="GO" id="GO:0016020">
    <property type="term" value="C:membrane"/>
    <property type="evidence" value="ECO:0007669"/>
    <property type="project" value="UniProtKB-SubCell"/>
</dbReference>
<dbReference type="EMBL" id="FMZZ01000001">
    <property type="protein sequence ID" value="SDC18579.1"/>
    <property type="molecule type" value="Genomic_DNA"/>
</dbReference>
<feature type="transmembrane region" description="Helical" evidence="6">
    <location>
        <begin position="75"/>
        <end position="95"/>
    </location>
</feature>
<evidence type="ECO:0000256" key="3">
    <source>
        <dbReference type="ARBA" id="ARBA00022989"/>
    </source>
</evidence>
<evidence type="ECO:0000256" key="1">
    <source>
        <dbReference type="ARBA" id="ARBA00004141"/>
    </source>
</evidence>
<keyword evidence="9" id="KW-1185">Reference proteome</keyword>
<dbReference type="Proteomes" id="UP000199501">
    <property type="component" value="Unassembled WGS sequence"/>
</dbReference>
<dbReference type="Pfam" id="PF01595">
    <property type="entry name" value="CNNM"/>
    <property type="match status" value="1"/>
</dbReference>
<proteinExistence type="predicted"/>
<keyword evidence="2 5" id="KW-0812">Transmembrane</keyword>
<evidence type="ECO:0000256" key="2">
    <source>
        <dbReference type="ARBA" id="ARBA00022692"/>
    </source>
</evidence>
<dbReference type="InterPro" id="IPR051676">
    <property type="entry name" value="UPF0053_domain"/>
</dbReference>
<dbReference type="AlphaFoldDB" id="A0A1G6JIL5"/>
<keyword evidence="3 5" id="KW-1133">Transmembrane helix</keyword>
<evidence type="ECO:0000256" key="4">
    <source>
        <dbReference type="ARBA" id="ARBA00023136"/>
    </source>
</evidence>
<dbReference type="SUPFAM" id="SSF54631">
    <property type="entry name" value="CBS-domain pair"/>
    <property type="match status" value="1"/>
</dbReference>
<dbReference type="STRING" id="1271860.SAMN05216174_101423"/>
<evidence type="ECO:0000256" key="6">
    <source>
        <dbReference type="SAM" id="Phobius"/>
    </source>
</evidence>